<gene>
    <name evidence="1" type="ORF">P875_00095204</name>
</gene>
<dbReference type="EMBL" id="JZEE01000617">
    <property type="protein sequence ID" value="KJK62588.1"/>
    <property type="molecule type" value="Genomic_DNA"/>
</dbReference>
<dbReference type="OrthoDB" id="4486954at2759"/>
<organism evidence="1 2">
    <name type="scientific">Aspergillus parasiticus (strain ATCC 56775 / NRRL 5862 / SRRC 143 / SU-1)</name>
    <dbReference type="NCBI Taxonomy" id="1403190"/>
    <lineage>
        <taxon>Eukaryota</taxon>
        <taxon>Fungi</taxon>
        <taxon>Dikarya</taxon>
        <taxon>Ascomycota</taxon>
        <taxon>Pezizomycotina</taxon>
        <taxon>Eurotiomycetes</taxon>
        <taxon>Eurotiomycetidae</taxon>
        <taxon>Eurotiales</taxon>
        <taxon>Aspergillaceae</taxon>
        <taxon>Aspergillus</taxon>
        <taxon>Aspergillus subgen. Circumdati</taxon>
    </lineage>
</organism>
<sequence>MEETAFALLAELPKTCDTIVDAFNKNSRELKAARDELCNAQSELTVLKGFLEILFNLLEKMWATVRTCQMDKDMKEAQAQGEGESLGAILDLAIMHLDLQSIKIDCDALRRENRFLRSLVRATEAAADQCS</sequence>
<dbReference type="Proteomes" id="UP000033540">
    <property type="component" value="Unassembled WGS sequence"/>
</dbReference>
<protein>
    <submittedName>
        <fullName evidence="1">Uncharacterized protein</fullName>
    </submittedName>
</protein>
<name>A0A0F0I9C8_ASPPU</name>
<evidence type="ECO:0000313" key="1">
    <source>
        <dbReference type="EMBL" id="KJK62588.1"/>
    </source>
</evidence>
<proteinExistence type="predicted"/>
<comment type="caution">
    <text evidence="1">The sequence shown here is derived from an EMBL/GenBank/DDBJ whole genome shotgun (WGS) entry which is preliminary data.</text>
</comment>
<reference evidence="1 2" key="1">
    <citation type="submission" date="2015-02" db="EMBL/GenBank/DDBJ databases">
        <title>Draft genome sequence of Aspergillus parasiticus SU-1.</title>
        <authorList>
            <person name="Yu J."/>
            <person name="Fedorova N."/>
            <person name="Yin Y."/>
            <person name="Losada L."/>
            <person name="Zafar N."/>
            <person name="Taujale R."/>
            <person name="Ehrlich K.C."/>
            <person name="Bhatnagar D."/>
            <person name="Cleveland T.E."/>
            <person name="Bennett J.W."/>
            <person name="Nierman W.C."/>
        </authorList>
    </citation>
    <scope>NUCLEOTIDE SEQUENCE [LARGE SCALE GENOMIC DNA]</scope>
    <source>
        <strain evidence="2">ATCC 56775 / NRRL 5862 / SRRC 143 / SU-1</strain>
    </source>
</reference>
<evidence type="ECO:0000313" key="2">
    <source>
        <dbReference type="Proteomes" id="UP000033540"/>
    </source>
</evidence>
<dbReference type="AlphaFoldDB" id="A0A0F0I9C8"/>
<accession>A0A0F0I9C8</accession>